<name>A0A4C1T7W6_EUMVA</name>
<accession>A0A4C1T7W6</accession>
<organism evidence="1 2">
    <name type="scientific">Eumeta variegata</name>
    <name type="common">Bagworm moth</name>
    <name type="synonym">Eumeta japonica</name>
    <dbReference type="NCBI Taxonomy" id="151549"/>
    <lineage>
        <taxon>Eukaryota</taxon>
        <taxon>Metazoa</taxon>
        <taxon>Ecdysozoa</taxon>
        <taxon>Arthropoda</taxon>
        <taxon>Hexapoda</taxon>
        <taxon>Insecta</taxon>
        <taxon>Pterygota</taxon>
        <taxon>Neoptera</taxon>
        <taxon>Endopterygota</taxon>
        <taxon>Lepidoptera</taxon>
        <taxon>Glossata</taxon>
        <taxon>Ditrysia</taxon>
        <taxon>Tineoidea</taxon>
        <taxon>Psychidae</taxon>
        <taxon>Oiketicinae</taxon>
        <taxon>Eumeta</taxon>
    </lineage>
</organism>
<evidence type="ECO:0000313" key="2">
    <source>
        <dbReference type="Proteomes" id="UP000299102"/>
    </source>
</evidence>
<dbReference type="EMBL" id="BGZK01000035">
    <property type="protein sequence ID" value="GBP09381.1"/>
    <property type="molecule type" value="Genomic_DNA"/>
</dbReference>
<reference evidence="1 2" key="1">
    <citation type="journal article" date="2019" name="Commun. Biol.">
        <title>The bagworm genome reveals a unique fibroin gene that provides high tensile strength.</title>
        <authorList>
            <person name="Kono N."/>
            <person name="Nakamura H."/>
            <person name="Ohtoshi R."/>
            <person name="Tomita M."/>
            <person name="Numata K."/>
            <person name="Arakawa K."/>
        </authorList>
    </citation>
    <scope>NUCLEOTIDE SEQUENCE [LARGE SCALE GENOMIC DNA]</scope>
</reference>
<keyword evidence="2" id="KW-1185">Reference proteome</keyword>
<evidence type="ECO:0000313" key="1">
    <source>
        <dbReference type="EMBL" id="GBP09381.1"/>
    </source>
</evidence>
<comment type="caution">
    <text evidence="1">The sequence shown here is derived from an EMBL/GenBank/DDBJ whole genome shotgun (WGS) entry which is preliminary data.</text>
</comment>
<proteinExistence type="predicted"/>
<gene>
    <name evidence="1" type="ORF">EVAR_5805_1</name>
</gene>
<protein>
    <submittedName>
        <fullName evidence="1">Uncharacterized protein</fullName>
    </submittedName>
</protein>
<dbReference type="AlphaFoldDB" id="A0A4C1T7W6"/>
<dbReference type="Proteomes" id="UP000299102">
    <property type="component" value="Unassembled WGS sequence"/>
</dbReference>
<sequence>MEPHLGIHVTLDDSSDAYQTCSPTSGNNRISAYRADSQGFPSGSVVQVQIGPPYARGASLKGSARVVSALLNQITSTNGRRDERASRANLVVVNGSSGGPLSPPSPHFPIYPAAFRHYKISVRFSTGWQRTGFLMRRDLALLCILYRLLYKEGSEELLTSFLPLVSVIVPNTINPISIAGVLQSYPSWTIFYQARSTGVERSCAWKLTVTMTLFCRPPQRTDAAETQSGHRYIT</sequence>